<reference evidence="1" key="1">
    <citation type="submission" date="2019-08" db="EMBL/GenBank/DDBJ databases">
        <authorList>
            <person name="Kucharzyk K."/>
            <person name="Murdoch R.W."/>
            <person name="Higgins S."/>
            <person name="Loffler F."/>
        </authorList>
    </citation>
    <scope>NUCLEOTIDE SEQUENCE</scope>
</reference>
<gene>
    <name evidence="1" type="ORF">SDC9_183242</name>
</gene>
<comment type="caution">
    <text evidence="1">The sequence shown here is derived from an EMBL/GenBank/DDBJ whole genome shotgun (WGS) entry which is preliminary data.</text>
</comment>
<accession>A0A645HJC0</accession>
<proteinExistence type="predicted"/>
<organism evidence="1">
    <name type="scientific">bioreactor metagenome</name>
    <dbReference type="NCBI Taxonomy" id="1076179"/>
    <lineage>
        <taxon>unclassified sequences</taxon>
        <taxon>metagenomes</taxon>
        <taxon>ecological metagenomes</taxon>
    </lineage>
</organism>
<evidence type="ECO:0000313" key="1">
    <source>
        <dbReference type="EMBL" id="MPN35743.1"/>
    </source>
</evidence>
<name>A0A645HJC0_9ZZZZ</name>
<dbReference type="AlphaFoldDB" id="A0A645HJC0"/>
<dbReference type="EMBL" id="VSSQ01089536">
    <property type="protein sequence ID" value="MPN35743.1"/>
    <property type="molecule type" value="Genomic_DNA"/>
</dbReference>
<protein>
    <submittedName>
        <fullName evidence="1">Uncharacterized protein</fullName>
    </submittedName>
</protein>
<sequence>MIRCFVPQLHSLLNRPVFLIGHIIEARYIHSRYLGQGLESFPAGRAVILGLTTDRQNLIHHEFTLTDFKEVNELMQRLRIGSTRSSGHDQRVMFTPLG</sequence>